<evidence type="ECO:0000313" key="2">
    <source>
        <dbReference type="EMBL" id="MFC6906815.1"/>
    </source>
</evidence>
<accession>A0ABD5V5W6</accession>
<dbReference type="EC" id="2.3.1.-" evidence="2"/>
<dbReference type="RefSeq" id="WP_340605399.1">
    <property type="nucleotide sequence ID" value="NZ_JBBMXV010000006.1"/>
</dbReference>
<evidence type="ECO:0000259" key="1">
    <source>
        <dbReference type="PROSITE" id="PS51186"/>
    </source>
</evidence>
<protein>
    <submittedName>
        <fullName evidence="2">GNAT family N-acetyltransferase</fullName>
        <ecNumber evidence="2">2.3.1.-</ecNumber>
    </submittedName>
</protein>
<dbReference type="InterPro" id="IPR000182">
    <property type="entry name" value="GNAT_dom"/>
</dbReference>
<dbReference type="Proteomes" id="UP001596312">
    <property type="component" value="Unassembled WGS sequence"/>
</dbReference>
<evidence type="ECO:0000313" key="3">
    <source>
        <dbReference type="Proteomes" id="UP001596312"/>
    </source>
</evidence>
<gene>
    <name evidence="2" type="ORF">ACFQGH_16605</name>
</gene>
<sequence>MKLVEATTGDLDALIERWYDLAKTMEDYSELNKLVYEDVNEVPDDGFRAHLNDESITDYVLVHNNETIGFLTLSEGQHSSRHYSQYLRIVNLAIDEEYRNQGHGTEVIERVKELARERGCDHLKVSCEWHNEDARRFYRNTNFQPKQADHHGPRSLTPRLDWLYNNGENTYLYGNLP</sequence>
<feature type="domain" description="N-acetyltransferase" evidence="1">
    <location>
        <begin position="16"/>
        <end position="177"/>
    </location>
</feature>
<reference evidence="2 3" key="1">
    <citation type="journal article" date="2019" name="Int. J. Syst. Evol. Microbiol.">
        <title>The Global Catalogue of Microorganisms (GCM) 10K type strain sequencing project: providing services to taxonomists for standard genome sequencing and annotation.</title>
        <authorList>
            <consortium name="The Broad Institute Genomics Platform"/>
            <consortium name="The Broad Institute Genome Sequencing Center for Infectious Disease"/>
            <person name="Wu L."/>
            <person name="Ma J."/>
        </authorList>
    </citation>
    <scope>NUCLEOTIDE SEQUENCE [LARGE SCALE GENOMIC DNA]</scope>
    <source>
        <strain evidence="2 3">CGMCC 1.3240</strain>
    </source>
</reference>
<name>A0ABD5V5W6_9EURY</name>
<dbReference type="Gene3D" id="3.40.630.30">
    <property type="match status" value="1"/>
</dbReference>
<dbReference type="InterPro" id="IPR050276">
    <property type="entry name" value="MshD_Acetyltransferase"/>
</dbReference>
<dbReference type="GO" id="GO:0016746">
    <property type="term" value="F:acyltransferase activity"/>
    <property type="evidence" value="ECO:0007669"/>
    <property type="project" value="UniProtKB-KW"/>
</dbReference>
<keyword evidence="2" id="KW-0808">Transferase</keyword>
<dbReference type="SUPFAM" id="SSF55729">
    <property type="entry name" value="Acyl-CoA N-acyltransferases (Nat)"/>
    <property type="match status" value="1"/>
</dbReference>
<dbReference type="PANTHER" id="PTHR43617">
    <property type="entry name" value="L-AMINO ACID N-ACETYLTRANSFERASE"/>
    <property type="match status" value="1"/>
</dbReference>
<dbReference type="Pfam" id="PF00583">
    <property type="entry name" value="Acetyltransf_1"/>
    <property type="match status" value="1"/>
</dbReference>
<dbReference type="PROSITE" id="PS51186">
    <property type="entry name" value="GNAT"/>
    <property type="match status" value="1"/>
</dbReference>
<keyword evidence="2" id="KW-0012">Acyltransferase</keyword>
<dbReference type="AlphaFoldDB" id="A0ABD5V5W6"/>
<proteinExistence type="predicted"/>
<dbReference type="InterPro" id="IPR016181">
    <property type="entry name" value="Acyl_CoA_acyltransferase"/>
</dbReference>
<dbReference type="CDD" id="cd04301">
    <property type="entry name" value="NAT_SF"/>
    <property type="match status" value="1"/>
</dbReference>
<dbReference type="EMBL" id="JBHSXQ010000006">
    <property type="protein sequence ID" value="MFC6906815.1"/>
    <property type="molecule type" value="Genomic_DNA"/>
</dbReference>
<organism evidence="2 3">
    <name type="scientific">Halalkalicoccus tibetensis</name>
    <dbReference type="NCBI Taxonomy" id="175632"/>
    <lineage>
        <taxon>Archaea</taxon>
        <taxon>Methanobacteriati</taxon>
        <taxon>Methanobacteriota</taxon>
        <taxon>Stenosarchaea group</taxon>
        <taxon>Halobacteria</taxon>
        <taxon>Halobacteriales</taxon>
        <taxon>Halococcaceae</taxon>
        <taxon>Halalkalicoccus</taxon>
    </lineage>
</organism>
<keyword evidence="3" id="KW-1185">Reference proteome</keyword>
<comment type="caution">
    <text evidence="2">The sequence shown here is derived from an EMBL/GenBank/DDBJ whole genome shotgun (WGS) entry which is preliminary data.</text>
</comment>